<dbReference type="PANTHER" id="PTHR43248">
    <property type="entry name" value="2-SUCCINYL-6-HYDROXY-2,4-CYCLOHEXADIENE-1-CARBOXYLATE SYNTHASE"/>
    <property type="match status" value="1"/>
</dbReference>
<feature type="region of interest" description="Disordered" evidence="3">
    <location>
        <begin position="1"/>
        <end position="24"/>
    </location>
</feature>
<dbReference type="RefSeq" id="WP_126382009.1">
    <property type="nucleotide sequence ID" value="NZ_LR134350.1"/>
</dbReference>
<organism evidence="5 6">
    <name type="scientific">Actinomyces howellii</name>
    <dbReference type="NCBI Taxonomy" id="52771"/>
    <lineage>
        <taxon>Bacteria</taxon>
        <taxon>Bacillati</taxon>
        <taxon>Actinomycetota</taxon>
        <taxon>Actinomycetes</taxon>
        <taxon>Actinomycetales</taxon>
        <taxon>Actinomycetaceae</taxon>
        <taxon>Actinomyces</taxon>
    </lineage>
</organism>
<dbReference type="Proteomes" id="UP000266895">
    <property type="component" value="Chromosome"/>
</dbReference>
<dbReference type="GO" id="GO:0004177">
    <property type="term" value="F:aminopeptidase activity"/>
    <property type="evidence" value="ECO:0007669"/>
    <property type="project" value="UniProtKB-KW"/>
</dbReference>
<dbReference type="Pfam" id="PF00561">
    <property type="entry name" value="Abhydrolase_1"/>
    <property type="match status" value="1"/>
</dbReference>
<feature type="domain" description="AB hydrolase-1" evidence="4">
    <location>
        <begin position="79"/>
        <end position="206"/>
    </location>
</feature>
<evidence type="ECO:0000256" key="2">
    <source>
        <dbReference type="ARBA" id="ARBA00022801"/>
    </source>
</evidence>
<dbReference type="KEGG" id="ahw:NCTC11636_00862"/>
<feature type="compositionally biased region" description="Pro residues" evidence="3">
    <location>
        <begin position="8"/>
        <end position="17"/>
    </location>
</feature>
<dbReference type="PRINTS" id="PR00793">
    <property type="entry name" value="PROAMNOPTASE"/>
</dbReference>
<dbReference type="SUPFAM" id="SSF53474">
    <property type="entry name" value="alpha/beta-Hydrolases"/>
    <property type="match status" value="1"/>
</dbReference>
<dbReference type="InterPro" id="IPR002410">
    <property type="entry name" value="Peptidase_S33"/>
</dbReference>
<dbReference type="InterPro" id="IPR029058">
    <property type="entry name" value="AB_hydrolase_fold"/>
</dbReference>
<comment type="similarity">
    <text evidence="1">Belongs to the peptidase S33 family.</text>
</comment>
<keyword evidence="5" id="KW-0031">Aminopeptidase</keyword>
<keyword evidence="5" id="KW-0645">Protease</keyword>
<protein>
    <submittedName>
        <fullName evidence="5">Proline iminopeptidase</fullName>
        <ecNumber evidence="5">3.4.11.5</ecNumber>
    </submittedName>
</protein>
<dbReference type="EC" id="3.4.11.5" evidence="5"/>
<dbReference type="GO" id="GO:0006508">
    <property type="term" value="P:proteolysis"/>
    <property type="evidence" value="ECO:0007669"/>
    <property type="project" value="InterPro"/>
</dbReference>
<sequence>MSTANLPTTPPTTPLGPGPSALTSSAWSAATAGLLTRTHLLKVPVDRSGAGDRLADGSTTLTVFAREVALAGADPLSKPPLVFLQGGPGFEAPRPSPDAGLSWMGAALEHHRLILLDQRGTGRSTPLDRPDAGGSARATARLLTHLRCDEIVEDCEDLRRALGLERWSVLGQSFGGFCVTRYVSAHPESLEHCYLTGGLPAVGRPIDEVYALTYEAMRLKSEDYYARYPADRDRVAGLMEAAARGQVRTLAGDRVGPTRLRGLGTLLGGAGGADRLHYLLELDPRSAAFRADLAAALPFSGRNPLYAVVHESCWADGGVTGWAAQRVLPAAFKDDPTLLTAEHMSRQALEEDPVLAPWRDVAEELAAHEWGGLYDPEALRAARVPGAAAVYARDVYVPVETSLATAALMPTLRTWVTSEYEHDGARASAGAVFRRLRGLATGVLPR</sequence>
<dbReference type="OrthoDB" id="9796770at2"/>
<dbReference type="EMBL" id="LR134350">
    <property type="protein sequence ID" value="VEG27086.1"/>
    <property type="molecule type" value="Genomic_DNA"/>
</dbReference>
<dbReference type="PANTHER" id="PTHR43248:SF2">
    <property type="entry name" value="PROLYL AMINOPEPTIDASE"/>
    <property type="match status" value="1"/>
</dbReference>
<dbReference type="AlphaFoldDB" id="A0A3S4UWM0"/>
<accession>A0A3S4UWM0</accession>
<keyword evidence="2 5" id="KW-0378">Hydrolase</keyword>
<evidence type="ECO:0000256" key="1">
    <source>
        <dbReference type="ARBA" id="ARBA00010088"/>
    </source>
</evidence>
<dbReference type="Gene3D" id="3.40.50.1820">
    <property type="entry name" value="alpha/beta hydrolase"/>
    <property type="match status" value="1"/>
</dbReference>
<evidence type="ECO:0000313" key="6">
    <source>
        <dbReference type="Proteomes" id="UP000266895"/>
    </source>
</evidence>
<dbReference type="InterPro" id="IPR000073">
    <property type="entry name" value="AB_hydrolase_1"/>
</dbReference>
<proteinExistence type="inferred from homology"/>
<evidence type="ECO:0000256" key="3">
    <source>
        <dbReference type="SAM" id="MobiDB-lite"/>
    </source>
</evidence>
<evidence type="ECO:0000259" key="4">
    <source>
        <dbReference type="Pfam" id="PF00561"/>
    </source>
</evidence>
<evidence type="ECO:0000313" key="5">
    <source>
        <dbReference type="EMBL" id="VEG27086.1"/>
    </source>
</evidence>
<reference evidence="5 6" key="1">
    <citation type="submission" date="2018-12" db="EMBL/GenBank/DDBJ databases">
        <authorList>
            <consortium name="Pathogen Informatics"/>
        </authorList>
    </citation>
    <scope>NUCLEOTIDE SEQUENCE [LARGE SCALE GENOMIC DNA]</scope>
    <source>
        <strain evidence="5 6">NCTC11636</strain>
    </source>
</reference>
<keyword evidence="6" id="KW-1185">Reference proteome</keyword>
<gene>
    <name evidence="5" type="primary">pip</name>
    <name evidence="5" type="ORF">NCTC11636_00862</name>
</gene>
<name>A0A3S4UWM0_9ACTO</name>
<dbReference type="InterPro" id="IPR051601">
    <property type="entry name" value="Serine_prot/Carboxylest_S33"/>
</dbReference>